<dbReference type="EMBL" id="AFJM02000074">
    <property type="protein sequence ID" value="EMM70645.1"/>
    <property type="molecule type" value="Genomic_DNA"/>
</dbReference>
<protein>
    <submittedName>
        <fullName evidence="1">Uncharacterized protein</fullName>
    </submittedName>
</protein>
<dbReference type="AlphaFoldDB" id="M6FDZ7"/>
<proteinExistence type="predicted"/>
<organism evidence="1 2">
    <name type="scientific">Leptospira weilii str. 2006001855</name>
    <dbReference type="NCBI Taxonomy" id="996804"/>
    <lineage>
        <taxon>Bacteria</taxon>
        <taxon>Pseudomonadati</taxon>
        <taxon>Spirochaetota</taxon>
        <taxon>Spirochaetia</taxon>
        <taxon>Leptospirales</taxon>
        <taxon>Leptospiraceae</taxon>
        <taxon>Leptospira</taxon>
    </lineage>
</organism>
<gene>
    <name evidence="1" type="ORF">LEP1GSC038_1059</name>
</gene>
<evidence type="ECO:0000313" key="1">
    <source>
        <dbReference type="EMBL" id="EMM70645.1"/>
    </source>
</evidence>
<reference evidence="1 2" key="1">
    <citation type="submission" date="2013-01" db="EMBL/GenBank/DDBJ databases">
        <authorList>
            <person name="Harkins D.M."/>
            <person name="Durkin A.S."/>
            <person name="Brinkac L.M."/>
            <person name="Haft D.H."/>
            <person name="Selengut J.D."/>
            <person name="Sanka R."/>
            <person name="DePew J."/>
            <person name="Purushe J."/>
            <person name="Hospenthal D.R."/>
            <person name="Murray C.K."/>
            <person name="Pimentel G."/>
            <person name="Wasfy M."/>
            <person name="Vinetz J.M."/>
            <person name="Sutton G.G."/>
            <person name="Nierman W.C."/>
            <person name="Fouts D.E."/>
        </authorList>
    </citation>
    <scope>NUCLEOTIDE SEQUENCE [LARGE SCALE GENOMIC DNA]</scope>
    <source>
        <strain evidence="1 2">2006001855</strain>
    </source>
</reference>
<evidence type="ECO:0000313" key="2">
    <source>
        <dbReference type="Proteomes" id="UP000012101"/>
    </source>
</evidence>
<sequence>MNFQCDLICETPVFLEICGTVWIYFFDVLKRALRDLL</sequence>
<accession>M6FDZ7</accession>
<name>M6FDZ7_9LEPT</name>
<dbReference type="Proteomes" id="UP000012101">
    <property type="component" value="Unassembled WGS sequence"/>
</dbReference>
<comment type="caution">
    <text evidence="1">The sequence shown here is derived from an EMBL/GenBank/DDBJ whole genome shotgun (WGS) entry which is preliminary data.</text>
</comment>